<proteinExistence type="inferred from homology"/>
<dbReference type="PRINTS" id="PR00896">
    <property type="entry name" value="VASOPRESSINR"/>
</dbReference>
<dbReference type="InterPro" id="IPR000276">
    <property type="entry name" value="GPCR_Rhodpsn"/>
</dbReference>
<organism evidence="13 14">
    <name type="scientific">Exocentrus adspersus</name>
    <dbReference type="NCBI Taxonomy" id="1586481"/>
    <lineage>
        <taxon>Eukaryota</taxon>
        <taxon>Metazoa</taxon>
        <taxon>Ecdysozoa</taxon>
        <taxon>Arthropoda</taxon>
        <taxon>Hexapoda</taxon>
        <taxon>Insecta</taxon>
        <taxon>Pterygota</taxon>
        <taxon>Neoptera</taxon>
        <taxon>Endopterygota</taxon>
        <taxon>Coleoptera</taxon>
        <taxon>Polyphaga</taxon>
        <taxon>Cucujiformia</taxon>
        <taxon>Chrysomeloidea</taxon>
        <taxon>Cerambycidae</taxon>
        <taxon>Lamiinae</taxon>
        <taxon>Acanthocinini</taxon>
        <taxon>Exocentrus</taxon>
    </lineage>
</organism>
<feature type="region of interest" description="Disordered" evidence="11">
    <location>
        <begin position="168"/>
        <end position="187"/>
    </location>
</feature>
<dbReference type="Pfam" id="PF00001">
    <property type="entry name" value="7tm_1"/>
    <property type="match status" value="1"/>
</dbReference>
<protein>
    <recommendedName>
        <fullName evidence="12">G-protein coupled receptors family 1 profile domain-containing protein</fullName>
    </recommendedName>
</protein>
<evidence type="ECO:0000256" key="6">
    <source>
        <dbReference type="ARBA" id="ARBA00023136"/>
    </source>
</evidence>
<keyword evidence="7 10" id="KW-0675">Receptor</keyword>
<dbReference type="Proteomes" id="UP001159042">
    <property type="component" value="Unassembled WGS sequence"/>
</dbReference>
<keyword evidence="8 10" id="KW-0325">Glycoprotein</keyword>
<name>A0AAV8WDE2_9CUCU</name>
<evidence type="ECO:0000313" key="14">
    <source>
        <dbReference type="Proteomes" id="UP001159042"/>
    </source>
</evidence>
<dbReference type="PANTHER" id="PTHR24224">
    <property type="entry name" value="CARDIOACCELERATORY PEPTIDE RECEPTOR-RELATED"/>
    <property type="match status" value="1"/>
</dbReference>
<evidence type="ECO:0000256" key="4">
    <source>
        <dbReference type="ARBA" id="ARBA00022989"/>
    </source>
</evidence>
<keyword evidence="4 10" id="KW-1133">Transmembrane helix</keyword>
<evidence type="ECO:0000256" key="11">
    <source>
        <dbReference type="SAM" id="MobiDB-lite"/>
    </source>
</evidence>
<feature type="domain" description="G-protein coupled receptors family 1 profile" evidence="12">
    <location>
        <begin position="1"/>
        <end position="146"/>
    </location>
</feature>
<evidence type="ECO:0000313" key="13">
    <source>
        <dbReference type="EMBL" id="KAJ8924240.1"/>
    </source>
</evidence>
<comment type="caution">
    <text evidence="10">Lacks conserved residue(s) required for the propagation of feature annotation.</text>
</comment>
<keyword evidence="14" id="KW-1185">Reference proteome</keyword>
<dbReference type="PROSITE" id="PS50262">
    <property type="entry name" value="G_PROTEIN_RECEP_F1_2"/>
    <property type="match status" value="1"/>
</dbReference>
<reference evidence="13 14" key="1">
    <citation type="journal article" date="2023" name="Insect Mol. Biol.">
        <title>Genome sequencing provides insights into the evolution of gene families encoding plant cell wall-degrading enzymes in longhorned beetles.</title>
        <authorList>
            <person name="Shin N.R."/>
            <person name="Okamura Y."/>
            <person name="Kirsch R."/>
            <person name="Pauchet Y."/>
        </authorList>
    </citation>
    <scope>NUCLEOTIDE SEQUENCE [LARGE SCALE GENOMIC DNA]</scope>
    <source>
        <strain evidence="13">EAD_L_NR</strain>
    </source>
</reference>
<keyword evidence="9 10" id="KW-0807">Transducer</keyword>
<evidence type="ECO:0000256" key="7">
    <source>
        <dbReference type="ARBA" id="ARBA00023170"/>
    </source>
</evidence>
<comment type="similarity">
    <text evidence="10">Belongs to the G-protein coupled receptor 1 family. Vasopressin/oxytocin receptor subfamily.</text>
</comment>
<dbReference type="InterPro" id="IPR001817">
    <property type="entry name" value="Vasoprsn_rcpt"/>
</dbReference>
<keyword evidence="5 10" id="KW-0297">G-protein coupled receptor</keyword>
<gene>
    <name evidence="13" type="ORF">NQ315_007032</name>
</gene>
<dbReference type="AlphaFoldDB" id="A0AAV8WDE2"/>
<comment type="subcellular location">
    <subcellularLocation>
        <location evidence="1 10">Cell membrane</location>
        <topology evidence="1 10">Multi-pass membrane protein</topology>
    </subcellularLocation>
</comment>
<dbReference type="InterPro" id="IPR017452">
    <property type="entry name" value="GPCR_Rhodpsn_7TM"/>
</dbReference>
<evidence type="ECO:0000256" key="3">
    <source>
        <dbReference type="ARBA" id="ARBA00022692"/>
    </source>
</evidence>
<evidence type="ECO:0000256" key="1">
    <source>
        <dbReference type="ARBA" id="ARBA00004651"/>
    </source>
</evidence>
<evidence type="ECO:0000256" key="2">
    <source>
        <dbReference type="ARBA" id="ARBA00022475"/>
    </source>
</evidence>
<comment type="caution">
    <text evidence="13">The sequence shown here is derived from an EMBL/GenBank/DDBJ whole genome shotgun (WGS) entry which is preliminary data.</text>
</comment>
<feature type="compositionally biased region" description="Polar residues" evidence="11">
    <location>
        <begin position="173"/>
        <end position="187"/>
    </location>
</feature>
<dbReference type="GO" id="GO:0005886">
    <property type="term" value="C:plasma membrane"/>
    <property type="evidence" value="ECO:0007669"/>
    <property type="project" value="UniProtKB-SubCell"/>
</dbReference>
<keyword evidence="6 10" id="KW-0472">Membrane</keyword>
<feature type="non-terminal residue" evidence="13">
    <location>
        <position position="1"/>
    </location>
</feature>
<evidence type="ECO:0000256" key="9">
    <source>
        <dbReference type="ARBA" id="ARBA00023224"/>
    </source>
</evidence>
<feature type="transmembrane region" description="Helical" evidence="10">
    <location>
        <begin position="94"/>
        <end position="117"/>
    </location>
</feature>
<dbReference type="GO" id="GO:0005000">
    <property type="term" value="F:vasopressin receptor activity"/>
    <property type="evidence" value="ECO:0007669"/>
    <property type="project" value="InterPro"/>
</dbReference>
<dbReference type="InterPro" id="IPR052665">
    <property type="entry name" value="Neuropeptide-GPCR"/>
</dbReference>
<dbReference type="PRINTS" id="PR00237">
    <property type="entry name" value="GPCRRHODOPSN"/>
</dbReference>
<evidence type="ECO:0000259" key="12">
    <source>
        <dbReference type="PROSITE" id="PS50262"/>
    </source>
</evidence>
<evidence type="ECO:0000256" key="10">
    <source>
        <dbReference type="RuleBase" id="RU046427"/>
    </source>
</evidence>
<keyword evidence="2" id="KW-1003">Cell membrane</keyword>
<feature type="transmembrane region" description="Helical" evidence="10">
    <location>
        <begin position="30"/>
        <end position="50"/>
    </location>
</feature>
<sequence>LVIFNYQEVPNEGVSDCWATFEVEWGIQTYVIWFSISIFIIPLLVLIYTYTCICREIWQSSESGLRPRSSQRSGSNRRTPFISRAKINTVKQTIAVIVMYIVCSTPFIVAQICATIYPESPFYEGPVYTFLALLFSLNSCVNPWIYLAFNRELPRLLLRHYTAHTKNYRTAHGGNSPSNSSGDVQTTSLRPFSRWSRCSKYPNRLPYRPQMVQYHSERWIVTTAT</sequence>
<dbReference type="EMBL" id="JANEYG010000003">
    <property type="protein sequence ID" value="KAJ8924240.1"/>
    <property type="molecule type" value="Genomic_DNA"/>
</dbReference>
<evidence type="ECO:0000256" key="8">
    <source>
        <dbReference type="ARBA" id="ARBA00023180"/>
    </source>
</evidence>
<evidence type="ECO:0000256" key="5">
    <source>
        <dbReference type="ARBA" id="ARBA00023040"/>
    </source>
</evidence>
<dbReference type="Gene3D" id="1.20.1070.10">
    <property type="entry name" value="Rhodopsin 7-helix transmembrane proteins"/>
    <property type="match status" value="1"/>
</dbReference>
<dbReference type="PANTHER" id="PTHR24224:SF6">
    <property type="entry name" value="CARDIOACCELERATORY PEPTIDE RECEPTOR-RELATED"/>
    <property type="match status" value="1"/>
</dbReference>
<dbReference type="SUPFAM" id="SSF81321">
    <property type="entry name" value="Family A G protein-coupled receptor-like"/>
    <property type="match status" value="1"/>
</dbReference>
<accession>A0AAV8WDE2</accession>
<feature type="transmembrane region" description="Helical" evidence="10">
    <location>
        <begin position="129"/>
        <end position="149"/>
    </location>
</feature>
<keyword evidence="3 10" id="KW-0812">Transmembrane</keyword>